<dbReference type="EMBL" id="CAJFCV020000002">
    <property type="protein sequence ID" value="CAG9095496.1"/>
    <property type="molecule type" value="Genomic_DNA"/>
</dbReference>
<sequence length="228" mass="25882">MPAVSQKAQKRPLTFEEQLFAADQTIVKKTKIAKTAAKPDQPTVGSKLPKAEEVFHDPTTGRKTGHCAGLGNPSTTSRLEKSKVALRDRTVRELEMIFSSNKEVRESQDRVWEDVTRREYGSKLEKKPEESWYQYFKRTESAEEAKLADLAARISAKQQQKQAEEKKTLKCSDVRPIARRSSHHSRTVSRPQGTLGSIEKRPVTKPEKKKGPPPLMKKAIKMAKTMRR</sequence>
<evidence type="ECO:0000313" key="2">
    <source>
        <dbReference type="EMBL" id="CAD5214711.1"/>
    </source>
</evidence>
<feature type="compositionally biased region" description="Basic and acidic residues" evidence="1">
    <location>
        <begin position="49"/>
        <end position="60"/>
    </location>
</feature>
<feature type="region of interest" description="Disordered" evidence="1">
    <location>
        <begin position="32"/>
        <end position="82"/>
    </location>
</feature>
<dbReference type="SMR" id="A0A1I7RWD5"/>
<evidence type="ECO:0000313" key="6">
    <source>
        <dbReference type="WBParaSite" id="BXY_0504800.1"/>
    </source>
</evidence>
<organism evidence="4 6">
    <name type="scientific">Bursaphelenchus xylophilus</name>
    <name type="common">Pinewood nematode worm</name>
    <name type="synonym">Aphelenchoides xylophilus</name>
    <dbReference type="NCBI Taxonomy" id="6326"/>
    <lineage>
        <taxon>Eukaryota</taxon>
        <taxon>Metazoa</taxon>
        <taxon>Ecdysozoa</taxon>
        <taxon>Nematoda</taxon>
        <taxon>Chromadorea</taxon>
        <taxon>Rhabditida</taxon>
        <taxon>Tylenchina</taxon>
        <taxon>Tylenchomorpha</taxon>
        <taxon>Aphelenchoidea</taxon>
        <taxon>Aphelenchoididae</taxon>
        <taxon>Bursaphelenchus</taxon>
    </lineage>
</organism>
<feature type="compositionally biased region" description="Basic and acidic residues" evidence="1">
    <location>
        <begin position="162"/>
        <end position="173"/>
    </location>
</feature>
<dbReference type="Proteomes" id="UP000659654">
    <property type="component" value="Unassembled WGS sequence"/>
</dbReference>
<evidence type="ECO:0000313" key="5">
    <source>
        <dbReference type="Proteomes" id="UP000659654"/>
    </source>
</evidence>
<feature type="compositionally biased region" description="Basic residues" evidence="1">
    <location>
        <begin position="177"/>
        <end position="187"/>
    </location>
</feature>
<dbReference type="AlphaFoldDB" id="A0A1I7RWD5"/>
<evidence type="ECO:0000313" key="3">
    <source>
        <dbReference type="EMBL" id="CAG9095496.1"/>
    </source>
</evidence>
<dbReference type="EMBL" id="CAJFDI010000002">
    <property type="protein sequence ID" value="CAD5214711.1"/>
    <property type="molecule type" value="Genomic_DNA"/>
</dbReference>
<protein>
    <submittedName>
        <fullName evidence="2">(pine wood nematode) hypothetical protein</fullName>
    </submittedName>
</protein>
<feature type="compositionally biased region" description="Basic residues" evidence="1">
    <location>
        <begin position="218"/>
        <end position="228"/>
    </location>
</feature>
<dbReference type="Gene3D" id="6.10.250.3180">
    <property type="match status" value="1"/>
</dbReference>
<reference evidence="3" key="2">
    <citation type="submission" date="2020-08" db="EMBL/GenBank/DDBJ databases">
        <authorList>
            <person name="Kikuchi T."/>
        </authorList>
    </citation>
    <scope>NUCLEOTIDE SEQUENCE</scope>
    <source>
        <strain evidence="2">Ka4C1</strain>
    </source>
</reference>
<proteinExistence type="predicted"/>
<name>A0A1I7RWD5_BURXY</name>
<evidence type="ECO:0000256" key="1">
    <source>
        <dbReference type="SAM" id="MobiDB-lite"/>
    </source>
</evidence>
<evidence type="ECO:0000313" key="4">
    <source>
        <dbReference type="Proteomes" id="UP000095284"/>
    </source>
</evidence>
<dbReference type="Proteomes" id="UP000095284">
    <property type="component" value="Unplaced"/>
</dbReference>
<dbReference type="WBParaSite" id="BXY_0504800.1">
    <property type="protein sequence ID" value="BXY_0504800.1"/>
    <property type="gene ID" value="BXY_0504800"/>
</dbReference>
<feature type="compositionally biased region" description="Basic and acidic residues" evidence="1">
    <location>
        <begin position="198"/>
        <end position="210"/>
    </location>
</feature>
<dbReference type="Proteomes" id="UP000582659">
    <property type="component" value="Unassembled WGS sequence"/>
</dbReference>
<feature type="region of interest" description="Disordered" evidence="1">
    <location>
        <begin position="157"/>
        <end position="228"/>
    </location>
</feature>
<gene>
    <name evidence="2" type="ORF">BXYJ_LOCUS3666</name>
</gene>
<accession>A0A1I7RWD5</accession>
<keyword evidence="5" id="KW-1185">Reference proteome</keyword>
<reference evidence="6" key="1">
    <citation type="submission" date="2016-11" db="UniProtKB">
        <authorList>
            <consortium name="WormBaseParasite"/>
        </authorList>
    </citation>
    <scope>IDENTIFICATION</scope>
</reference>